<dbReference type="PROSITE" id="PS50043">
    <property type="entry name" value="HTH_LUXR_2"/>
    <property type="match status" value="1"/>
</dbReference>
<dbReference type="PROSITE" id="PS50110">
    <property type="entry name" value="RESPONSE_REGULATORY"/>
    <property type="match status" value="1"/>
</dbReference>
<dbReference type="Gene3D" id="3.40.50.2300">
    <property type="match status" value="1"/>
</dbReference>
<dbReference type="SUPFAM" id="SSF46894">
    <property type="entry name" value="C-terminal effector domain of the bipartite response regulators"/>
    <property type="match status" value="1"/>
</dbReference>
<evidence type="ECO:0000256" key="3">
    <source>
        <dbReference type="PROSITE-ProRule" id="PRU00169"/>
    </source>
</evidence>
<organism evidence="6 7">
    <name type="scientific">Microvirga splendida</name>
    <dbReference type="NCBI Taxonomy" id="2795727"/>
    <lineage>
        <taxon>Bacteria</taxon>
        <taxon>Pseudomonadati</taxon>
        <taxon>Pseudomonadota</taxon>
        <taxon>Alphaproteobacteria</taxon>
        <taxon>Hyphomicrobiales</taxon>
        <taxon>Methylobacteriaceae</taxon>
        <taxon>Microvirga</taxon>
    </lineage>
</organism>
<keyword evidence="2" id="KW-0238">DNA-binding</keyword>
<protein>
    <submittedName>
        <fullName evidence="6">Response regulator transcription factor</fullName>
    </submittedName>
</protein>
<evidence type="ECO:0000313" key="6">
    <source>
        <dbReference type="EMBL" id="MBJ6125027.1"/>
    </source>
</evidence>
<evidence type="ECO:0000259" key="4">
    <source>
        <dbReference type="PROSITE" id="PS50043"/>
    </source>
</evidence>
<dbReference type="InterPro" id="IPR058245">
    <property type="entry name" value="NreC/VraR/RcsB-like_REC"/>
</dbReference>
<proteinExistence type="predicted"/>
<evidence type="ECO:0000259" key="5">
    <source>
        <dbReference type="PROSITE" id="PS50110"/>
    </source>
</evidence>
<dbReference type="CDD" id="cd17535">
    <property type="entry name" value="REC_NarL-like"/>
    <property type="match status" value="1"/>
</dbReference>
<dbReference type="CDD" id="cd06170">
    <property type="entry name" value="LuxR_C_like"/>
    <property type="match status" value="1"/>
</dbReference>
<keyword evidence="1 3" id="KW-0597">Phosphoprotein</keyword>
<comment type="caution">
    <text evidence="6">The sequence shown here is derived from an EMBL/GenBank/DDBJ whole genome shotgun (WGS) entry which is preliminary data.</text>
</comment>
<feature type="domain" description="Response regulatory" evidence="5">
    <location>
        <begin position="6"/>
        <end position="121"/>
    </location>
</feature>
<dbReference type="SMART" id="SM00421">
    <property type="entry name" value="HTH_LUXR"/>
    <property type="match status" value="1"/>
</dbReference>
<evidence type="ECO:0000256" key="2">
    <source>
        <dbReference type="ARBA" id="ARBA00023125"/>
    </source>
</evidence>
<gene>
    <name evidence="6" type="ORF">JAO75_06360</name>
</gene>
<dbReference type="Pfam" id="PF00196">
    <property type="entry name" value="GerE"/>
    <property type="match status" value="1"/>
</dbReference>
<keyword evidence="7" id="KW-1185">Reference proteome</keyword>
<feature type="domain" description="HTH luxR-type" evidence="4">
    <location>
        <begin position="150"/>
        <end position="215"/>
    </location>
</feature>
<dbReference type="PRINTS" id="PR00038">
    <property type="entry name" value="HTHLUXR"/>
</dbReference>
<dbReference type="InterPro" id="IPR000792">
    <property type="entry name" value="Tscrpt_reg_LuxR_C"/>
</dbReference>
<dbReference type="RefSeq" id="WP_199047619.1">
    <property type="nucleotide sequence ID" value="NZ_JAELXT010000004.1"/>
</dbReference>
<name>A0ABS0XY83_9HYPH</name>
<dbReference type="InterPro" id="IPR039420">
    <property type="entry name" value="WalR-like"/>
</dbReference>
<dbReference type="InterPro" id="IPR011006">
    <property type="entry name" value="CheY-like_superfamily"/>
</dbReference>
<evidence type="ECO:0000313" key="7">
    <source>
        <dbReference type="Proteomes" id="UP000620670"/>
    </source>
</evidence>
<accession>A0ABS0XY83</accession>
<dbReference type="SUPFAM" id="SSF52172">
    <property type="entry name" value="CheY-like"/>
    <property type="match status" value="1"/>
</dbReference>
<dbReference type="Pfam" id="PF00072">
    <property type="entry name" value="Response_reg"/>
    <property type="match status" value="1"/>
</dbReference>
<evidence type="ECO:0000256" key="1">
    <source>
        <dbReference type="ARBA" id="ARBA00022553"/>
    </source>
</evidence>
<dbReference type="InterPro" id="IPR001789">
    <property type="entry name" value="Sig_transdc_resp-reg_receiver"/>
</dbReference>
<reference evidence="7" key="1">
    <citation type="submission" date="2020-12" db="EMBL/GenBank/DDBJ databases">
        <title>Hymenobacter sp.</title>
        <authorList>
            <person name="Kim M.K."/>
        </authorList>
    </citation>
    <scope>NUCLEOTIDE SEQUENCE [LARGE SCALE GENOMIC DNA]</scope>
    <source>
        <strain evidence="7">BT325</strain>
    </source>
</reference>
<feature type="modified residue" description="4-aspartylphosphate" evidence="3">
    <location>
        <position position="57"/>
    </location>
</feature>
<sequence length="222" mass="24365">MKEGFRVCVVARQPLFRDGVVLALNSQIDIEVVGHGSTIEDAIRLSEERTPDIVVIDAGAFCPSMEAVETLLQQNTKLGILLLADTAEEEHVYTALKRGVRGYILKGASSAELLQAVAVLGQGQSFISPSLAAKLLIRSGPLQYVEVKASSPNLPHLTPRERQILSILVQGRSNKEIGNTLDLSEKTIKHHLTNILQKLRVRNRVEAALMMSKYVPQHQTLS</sequence>
<dbReference type="PANTHER" id="PTHR43214">
    <property type="entry name" value="TWO-COMPONENT RESPONSE REGULATOR"/>
    <property type="match status" value="1"/>
</dbReference>
<dbReference type="InterPro" id="IPR016032">
    <property type="entry name" value="Sig_transdc_resp-reg_C-effctor"/>
</dbReference>
<dbReference type="Proteomes" id="UP000620670">
    <property type="component" value="Unassembled WGS sequence"/>
</dbReference>
<dbReference type="EMBL" id="JAELXT010000004">
    <property type="protein sequence ID" value="MBJ6125027.1"/>
    <property type="molecule type" value="Genomic_DNA"/>
</dbReference>
<dbReference type="PROSITE" id="PS00622">
    <property type="entry name" value="HTH_LUXR_1"/>
    <property type="match status" value="1"/>
</dbReference>
<dbReference type="SMART" id="SM00448">
    <property type="entry name" value="REC"/>
    <property type="match status" value="1"/>
</dbReference>